<evidence type="ECO:0000256" key="2">
    <source>
        <dbReference type="ARBA" id="ARBA00022801"/>
    </source>
</evidence>
<dbReference type="GO" id="GO:0005576">
    <property type="term" value="C:extracellular region"/>
    <property type="evidence" value="ECO:0007669"/>
    <property type="project" value="InterPro"/>
</dbReference>
<name>A0A4Q7W2E6_9BURK</name>
<dbReference type="OrthoDB" id="9767239at2"/>
<dbReference type="AlphaFoldDB" id="A0A4Q7W2E6"/>
<dbReference type="InterPro" id="IPR050955">
    <property type="entry name" value="Plant_Biomass_Hydrol_Est"/>
</dbReference>
<evidence type="ECO:0000313" key="4">
    <source>
        <dbReference type="Proteomes" id="UP000293671"/>
    </source>
</evidence>
<dbReference type="GO" id="GO:0016787">
    <property type="term" value="F:hydrolase activity"/>
    <property type="evidence" value="ECO:0007669"/>
    <property type="project" value="UniProtKB-KW"/>
</dbReference>
<comment type="caution">
    <text evidence="3">The sequence shown here is derived from an EMBL/GenBank/DDBJ whole genome shotgun (WGS) entry which is preliminary data.</text>
</comment>
<keyword evidence="4" id="KW-1185">Reference proteome</keyword>
<dbReference type="RefSeq" id="WP_130430835.1">
    <property type="nucleotide sequence ID" value="NZ_SHKP01000004.1"/>
</dbReference>
<dbReference type="Pfam" id="PF10503">
    <property type="entry name" value="Esterase_PHB"/>
    <property type="match status" value="1"/>
</dbReference>
<evidence type="ECO:0000256" key="1">
    <source>
        <dbReference type="ARBA" id="ARBA00022729"/>
    </source>
</evidence>
<protein>
    <submittedName>
        <fullName evidence="3">Poly(Hydroxyalkanoate) depolymerase family esterase</fullName>
    </submittedName>
</protein>
<reference evidence="3 4" key="1">
    <citation type="submission" date="2019-02" db="EMBL/GenBank/DDBJ databases">
        <title>Genomic Encyclopedia of Type Strains, Phase IV (KMG-IV): sequencing the most valuable type-strain genomes for metagenomic binning, comparative biology and taxonomic classification.</title>
        <authorList>
            <person name="Goeker M."/>
        </authorList>
    </citation>
    <scope>NUCLEOTIDE SEQUENCE [LARGE SCALE GENOMIC DNA]</scope>
    <source>
        <strain evidence="3 4">DSM 19570</strain>
    </source>
</reference>
<proteinExistence type="predicted"/>
<evidence type="ECO:0000313" key="3">
    <source>
        <dbReference type="EMBL" id="RZU03135.1"/>
    </source>
</evidence>
<keyword evidence="2" id="KW-0378">Hydrolase</keyword>
<dbReference type="PANTHER" id="PTHR43037:SF1">
    <property type="entry name" value="BLL1128 PROTEIN"/>
    <property type="match status" value="1"/>
</dbReference>
<dbReference type="Proteomes" id="UP000293671">
    <property type="component" value="Unassembled WGS sequence"/>
</dbReference>
<sequence>MKDTLQERMQEALRLTLAGRLRDATQAIRQALKGPAAAQAAEDQAADAVVLDGCVFEVDERDVVTDSLIPGDATTVAAELQPSPQAAPPVIHHGPADADAAAAARGEFIDGAFTDAAQTHDYKLYVPPCAIGESGRGRPLVVMLHGCTQDPDDFAIGTGMNEQAREQGFFLLYPAQSQRANPQRCWNWFKHSHQQRERGEPALIANMTLAVMQERGIDPGRVYIAGLSAGGAMAAIVGAAYPEIFAAVGVHSGLPPGSASDVAGGLALMKTGHAGGRSHARQHAFVSTPAVATPVPTIVFHGDQDPTVHPRNGERVVAAALGGDAHASAAAQHRVEQGASAGGRLYTRSTHRSADGKVMAEHWVVHGAGHAWAGGNARGSHTDSTGPDATAEMLRFFFEQSRAQPR</sequence>
<gene>
    <name evidence="3" type="ORF">EV670_1168</name>
</gene>
<dbReference type="SUPFAM" id="SSF53474">
    <property type="entry name" value="alpha/beta-Hydrolases"/>
    <property type="match status" value="1"/>
</dbReference>
<dbReference type="PANTHER" id="PTHR43037">
    <property type="entry name" value="UNNAMED PRODUCT-RELATED"/>
    <property type="match status" value="1"/>
</dbReference>
<keyword evidence="1" id="KW-0732">Signal</keyword>
<dbReference type="InterPro" id="IPR029058">
    <property type="entry name" value="AB_hydrolase_fold"/>
</dbReference>
<dbReference type="Gene3D" id="3.40.50.1820">
    <property type="entry name" value="alpha/beta hydrolase"/>
    <property type="match status" value="1"/>
</dbReference>
<accession>A0A4Q7W2E6</accession>
<dbReference type="EMBL" id="SHKP01000004">
    <property type="protein sequence ID" value="RZU03135.1"/>
    <property type="molecule type" value="Genomic_DNA"/>
</dbReference>
<dbReference type="NCBIfam" id="TIGR01840">
    <property type="entry name" value="esterase_phb"/>
    <property type="match status" value="1"/>
</dbReference>
<dbReference type="InterPro" id="IPR010126">
    <property type="entry name" value="Esterase_phb"/>
</dbReference>
<organism evidence="3 4">
    <name type="scientific">Rivibacter subsaxonicus</name>
    <dbReference type="NCBI Taxonomy" id="457575"/>
    <lineage>
        <taxon>Bacteria</taxon>
        <taxon>Pseudomonadati</taxon>
        <taxon>Pseudomonadota</taxon>
        <taxon>Betaproteobacteria</taxon>
        <taxon>Burkholderiales</taxon>
        <taxon>Rivibacter</taxon>
    </lineage>
</organism>